<dbReference type="InterPro" id="IPR004843">
    <property type="entry name" value="Calcineurin-like_PHP"/>
</dbReference>
<evidence type="ECO:0000313" key="6">
    <source>
        <dbReference type="EMBL" id="GAU21371.1"/>
    </source>
</evidence>
<feature type="domain" description="HAT C-terminal dimerisation" evidence="5">
    <location>
        <begin position="10"/>
        <end position="70"/>
    </location>
</feature>
<protein>
    <recommendedName>
        <fullName evidence="2">acid phosphatase</fullName>
        <ecNumber evidence="2">3.1.3.2</ecNumber>
    </recommendedName>
</protein>
<dbReference type="SUPFAM" id="SSF56300">
    <property type="entry name" value="Metallo-dependent phosphatases"/>
    <property type="match status" value="1"/>
</dbReference>
<evidence type="ECO:0000256" key="2">
    <source>
        <dbReference type="ARBA" id="ARBA00012646"/>
    </source>
</evidence>
<dbReference type="AlphaFoldDB" id="A0A2Z6LQP7"/>
<dbReference type="EC" id="3.1.3.2" evidence="2"/>
<dbReference type="InterPro" id="IPR029052">
    <property type="entry name" value="Metallo-depent_PP-like"/>
</dbReference>
<feature type="domain" description="Calcineurin-like phosphoesterase" evidence="4">
    <location>
        <begin position="152"/>
        <end position="228"/>
    </location>
</feature>
<dbReference type="Pfam" id="PF05699">
    <property type="entry name" value="Dimer_Tnp_hAT"/>
    <property type="match status" value="1"/>
</dbReference>
<keyword evidence="3" id="KW-0732">Signal</keyword>
<dbReference type="InterPro" id="IPR012337">
    <property type="entry name" value="RNaseH-like_sf"/>
</dbReference>
<accession>A0A2Z6LQP7</accession>
<dbReference type="InterPro" id="IPR039331">
    <property type="entry name" value="PAPs-like"/>
</dbReference>
<sequence length="232" mass="27209">MAALETKTAAQWWESYGDEHLELQNFAIRVLSLTCSSSGCERNWSAFEMVHTKRRNRLKQKMMNDVVFVMTNSKLSKKKKTRKVVDCEIDFDEIDSDNEWIVQDEGTENEILDFTIESEDLEGGTQNEEHEVAATVELEEDECEINNLDDEFEGDEDVKYTPQYKWLCEELTRVDREKTPWLIVLMHVSLYSTNEAHYMVGERMRVVFGSWFIKYKVDVIFVGHVHAYEIPV</sequence>
<keyword evidence="7" id="KW-1185">Reference proteome</keyword>
<evidence type="ECO:0000259" key="5">
    <source>
        <dbReference type="Pfam" id="PF05699"/>
    </source>
</evidence>
<organism evidence="6 7">
    <name type="scientific">Trifolium subterraneum</name>
    <name type="common">Subterranean clover</name>
    <dbReference type="NCBI Taxonomy" id="3900"/>
    <lineage>
        <taxon>Eukaryota</taxon>
        <taxon>Viridiplantae</taxon>
        <taxon>Streptophyta</taxon>
        <taxon>Embryophyta</taxon>
        <taxon>Tracheophyta</taxon>
        <taxon>Spermatophyta</taxon>
        <taxon>Magnoliopsida</taxon>
        <taxon>eudicotyledons</taxon>
        <taxon>Gunneridae</taxon>
        <taxon>Pentapetalae</taxon>
        <taxon>rosids</taxon>
        <taxon>fabids</taxon>
        <taxon>Fabales</taxon>
        <taxon>Fabaceae</taxon>
        <taxon>Papilionoideae</taxon>
        <taxon>50 kb inversion clade</taxon>
        <taxon>NPAAA clade</taxon>
        <taxon>Hologalegina</taxon>
        <taxon>IRL clade</taxon>
        <taxon>Trifolieae</taxon>
        <taxon>Trifolium</taxon>
    </lineage>
</organism>
<evidence type="ECO:0000259" key="4">
    <source>
        <dbReference type="Pfam" id="PF00149"/>
    </source>
</evidence>
<dbReference type="PANTHER" id="PTHR22953:SF55">
    <property type="entry name" value="BIFUNCTIONAL PURPLE ACID PHOSPHATASE 26"/>
    <property type="match status" value="1"/>
</dbReference>
<dbReference type="PANTHER" id="PTHR22953">
    <property type="entry name" value="ACID PHOSPHATASE RELATED"/>
    <property type="match status" value="1"/>
</dbReference>
<proteinExistence type="predicted"/>
<evidence type="ECO:0000256" key="3">
    <source>
        <dbReference type="ARBA" id="ARBA00022729"/>
    </source>
</evidence>
<dbReference type="OrthoDB" id="1432818at2759"/>
<dbReference type="EMBL" id="DF973228">
    <property type="protein sequence ID" value="GAU21371.1"/>
    <property type="molecule type" value="Genomic_DNA"/>
</dbReference>
<evidence type="ECO:0000313" key="7">
    <source>
        <dbReference type="Proteomes" id="UP000242715"/>
    </source>
</evidence>
<reference evidence="7" key="1">
    <citation type="journal article" date="2017" name="Front. Plant Sci.">
        <title>Climate Clever Clovers: New Paradigm to Reduce the Environmental Footprint of Ruminants by Breeding Low Methanogenic Forages Utilizing Haplotype Variation.</title>
        <authorList>
            <person name="Kaur P."/>
            <person name="Appels R."/>
            <person name="Bayer P.E."/>
            <person name="Keeble-Gagnere G."/>
            <person name="Wang J."/>
            <person name="Hirakawa H."/>
            <person name="Shirasawa K."/>
            <person name="Vercoe P."/>
            <person name="Stefanova K."/>
            <person name="Durmic Z."/>
            <person name="Nichols P."/>
            <person name="Revell C."/>
            <person name="Isobe S.N."/>
            <person name="Edwards D."/>
            <person name="Erskine W."/>
        </authorList>
    </citation>
    <scope>NUCLEOTIDE SEQUENCE [LARGE SCALE GENOMIC DNA]</scope>
    <source>
        <strain evidence="7">cv. Daliak</strain>
    </source>
</reference>
<evidence type="ECO:0000256" key="1">
    <source>
        <dbReference type="ARBA" id="ARBA00000032"/>
    </source>
</evidence>
<dbReference type="GO" id="GO:0046983">
    <property type="term" value="F:protein dimerization activity"/>
    <property type="evidence" value="ECO:0007669"/>
    <property type="project" value="InterPro"/>
</dbReference>
<dbReference type="SUPFAM" id="SSF53098">
    <property type="entry name" value="Ribonuclease H-like"/>
    <property type="match status" value="1"/>
</dbReference>
<dbReference type="InterPro" id="IPR008906">
    <property type="entry name" value="HATC_C_dom"/>
</dbReference>
<dbReference type="Gene3D" id="3.60.21.10">
    <property type="match status" value="1"/>
</dbReference>
<comment type="catalytic activity">
    <reaction evidence="1">
        <text>a phosphate monoester + H2O = an alcohol + phosphate</text>
        <dbReference type="Rhea" id="RHEA:15017"/>
        <dbReference type="ChEBI" id="CHEBI:15377"/>
        <dbReference type="ChEBI" id="CHEBI:30879"/>
        <dbReference type="ChEBI" id="CHEBI:43474"/>
        <dbReference type="ChEBI" id="CHEBI:67140"/>
        <dbReference type="EC" id="3.1.3.2"/>
    </reaction>
</comment>
<gene>
    <name evidence="6" type="ORF">TSUD_189580</name>
</gene>
<dbReference type="GO" id="GO:0003993">
    <property type="term" value="F:acid phosphatase activity"/>
    <property type="evidence" value="ECO:0007669"/>
    <property type="project" value="UniProtKB-EC"/>
</dbReference>
<dbReference type="Proteomes" id="UP000242715">
    <property type="component" value="Unassembled WGS sequence"/>
</dbReference>
<dbReference type="Pfam" id="PF00149">
    <property type="entry name" value="Metallophos"/>
    <property type="match status" value="1"/>
</dbReference>
<name>A0A2Z6LQP7_TRISU</name>